<dbReference type="PANTHER" id="PTHR40841">
    <property type="entry name" value="SIDEROPHORE TRIACETYLFUSARININE C ESTERASE"/>
    <property type="match status" value="1"/>
</dbReference>
<evidence type="ECO:0000256" key="2">
    <source>
        <dbReference type="ARBA" id="ARBA00005622"/>
    </source>
</evidence>
<dbReference type="EC" id="2.3.1.122" evidence="4"/>
<proteinExistence type="inferred from homology"/>
<evidence type="ECO:0000256" key="4">
    <source>
        <dbReference type="ARBA" id="ARBA00012820"/>
    </source>
</evidence>
<dbReference type="InterPro" id="IPR006311">
    <property type="entry name" value="TAT_signal"/>
</dbReference>
<evidence type="ECO:0000256" key="3">
    <source>
        <dbReference type="ARBA" id="ARBA00005874"/>
    </source>
</evidence>
<dbReference type="Gene3D" id="3.40.50.1820">
    <property type="entry name" value="alpha/beta hydrolase"/>
    <property type="match status" value="1"/>
</dbReference>
<comment type="catalytic activity">
    <reaction evidence="1">
        <text>2 alpha,alpha'-trehalose 6-mycolate = alpha,alpha'-trehalose 6,6'-bismycolate + alpha,alpha-trehalose</text>
        <dbReference type="Rhea" id="RHEA:23472"/>
        <dbReference type="ChEBI" id="CHEBI:16551"/>
        <dbReference type="ChEBI" id="CHEBI:18195"/>
        <dbReference type="ChEBI" id="CHEBI:18234"/>
        <dbReference type="EC" id="2.3.1.122"/>
    </reaction>
</comment>
<dbReference type="GO" id="GO:0016788">
    <property type="term" value="F:hydrolase activity, acting on ester bonds"/>
    <property type="evidence" value="ECO:0007669"/>
    <property type="project" value="TreeGrafter"/>
</dbReference>
<dbReference type="AlphaFoldDB" id="A0AAW8DUW4"/>
<dbReference type="RefSeq" id="WP_307636653.1">
    <property type="nucleotide sequence ID" value="NZ_JAUSRR010000003.1"/>
</dbReference>
<dbReference type="InterPro" id="IPR029058">
    <property type="entry name" value="AB_hydrolase_fold"/>
</dbReference>
<dbReference type="GO" id="GO:0004144">
    <property type="term" value="F:diacylglycerol O-acyltransferase activity"/>
    <property type="evidence" value="ECO:0007669"/>
    <property type="project" value="UniProtKB-EC"/>
</dbReference>
<dbReference type="PROSITE" id="PS51318">
    <property type="entry name" value="TAT"/>
    <property type="match status" value="1"/>
</dbReference>
<dbReference type="InterPro" id="IPR052558">
    <property type="entry name" value="Siderophore_Hydrolase_D"/>
</dbReference>
<dbReference type="InterPro" id="IPR000801">
    <property type="entry name" value="Esterase-like"/>
</dbReference>
<keyword evidence="6 9" id="KW-0378">Hydrolase</keyword>
<gene>
    <name evidence="9" type="ORF">J2W25_002133</name>
</gene>
<dbReference type="SUPFAM" id="SSF53474">
    <property type="entry name" value="alpha/beta-Hydrolases"/>
    <property type="match status" value="1"/>
</dbReference>
<dbReference type="EC" id="2.3.1.20" evidence="5"/>
<dbReference type="GO" id="GO:0050348">
    <property type="term" value="F:trehalose O-mycolyltransferase activity"/>
    <property type="evidence" value="ECO:0007669"/>
    <property type="project" value="UniProtKB-EC"/>
</dbReference>
<evidence type="ECO:0000256" key="6">
    <source>
        <dbReference type="ARBA" id="ARBA00022801"/>
    </source>
</evidence>
<dbReference type="Proteomes" id="UP001244295">
    <property type="component" value="Unassembled WGS sequence"/>
</dbReference>
<organism evidence="9 10">
    <name type="scientific">Variovorax boronicumulans</name>
    <dbReference type="NCBI Taxonomy" id="436515"/>
    <lineage>
        <taxon>Bacteria</taxon>
        <taxon>Pseudomonadati</taxon>
        <taxon>Pseudomonadota</taxon>
        <taxon>Betaproteobacteria</taxon>
        <taxon>Burkholderiales</taxon>
        <taxon>Comamonadaceae</taxon>
        <taxon>Variovorax</taxon>
    </lineage>
</organism>
<sequence>MPTDSPFFFRGDAVSAPRRRLLAGLAGAAALAACADTPPPAPAAAAAAPRFDPDRRVGPSIWDGTSARYHFERASVAAVAGGRRYRLWMAWPRGAAPPGGHPLACLLDGNAVADTLGNAQLDALSVRGDAPAILAIGPDSDLRFDVAIRAYDYTPPVLADGPTWDDEERGRPGGGADHFLDFITAQAVPALAARASLDPRRRTLWGHSYGGLFALHALLRRPRFFSRYAAADPSLWWQDGFILREAERPAPLPTGRETTLLLMQGASAEGESPAAPPPAGVSAERAERLRRQRAAVPPQAGRDLVDRLGRTGARAQYLSFPGMPHGPMLAASLPAALALAARPSPA</sequence>
<dbReference type="EMBL" id="JAUSRR010000003">
    <property type="protein sequence ID" value="MDP9923112.1"/>
    <property type="molecule type" value="Genomic_DNA"/>
</dbReference>
<accession>A0AAW8DUW4</accession>
<comment type="catalytic activity">
    <reaction evidence="8">
        <text>an acyl-CoA + a 1,2-diacyl-sn-glycerol = a triacyl-sn-glycerol + CoA</text>
        <dbReference type="Rhea" id="RHEA:10868"/>
        <dbReference type="ChEBI" id="CHEBI:17815"/>
        <dbReference type="ChEBI" id="CHEBI:57287"/>
        <dbReference type="ChEBI" id="CHEBI:58342"/>
        <dbReference type="ChEBI" id="CHEBI:64615"/>
        <dbReference type="EC" id="2.3.1.20"/>
    </reaction>
</comment>
<reference evidence="9" key="1">
    <citation type="submission" date="2023-07" db="EMBL/GenBank/DDBJ databases">
        <title>Sorghum-associated microbial communities from plants grown in Nebraska, USA.</title>
        <authorList>
            <person name="Schachtman D."/>
        </authorList>
    </citation>
    <scope>NUCLEOTIDE SEQUENCE</scope>
    <source>
        <strain evidence="9">DS2795</strain>
    </source>
</reference>
<evidence type="ECO:0000256" key="7">
    <source>
        <dbReference type="ARBA" id="ARBA00032572"/>
    </source>
</evidence>
<comment type="similarity">
    <text evidence="2">Belongs to the esterase D family.</text>
</comment>
<comment type="caution">
    <text evidence="9">The sequence shown here is derived from an EMBL/GenBank/DDBJ whole genome shotgun (WGS) entry which is preliminary data.</text>
</comment>
<protein>
    <recommendedName>
        <fullName evidence="7">Acyl-CoA:diacylglycerol acyltransferase</fullName>
        <ecNumber evidence="4">2.3.1.122</ecNumber>
        <ecNumber evidence="5">2.3.1.20</ecNumber>
    </recommendedName>
</protein>
<evidence type="ECO:0000256" key="8">
    <source>
        <dbReference type="ARBA" id="ARBA00048109"/>
    </source>
</evidence>
<dbReference type="Pfam" id="PF00756">
    <property type="entry name" value="Esterase"/>
    <property type="match status" value="1"/>
</dbReference>
<evidence type="ECO:0000313" key="10">
    <source>
        <dbReference type="Proteomes" id="UP001244295"/>
    </source>
</evidence>
<evidence type="ECO:0000256" key="1">
    <source>
        <dbReference type="ARBA" id="ARBA00000697"/>
    </source>
</evidence>
<evidence type="ECO:0000256" key="5">
    <source>
        <dbReference type="ARBA" id="ARBA00013244"/>
    </source>
</evidence>
<name>A0AAW8DUW4_9BURK</name>
<comment type="similarity">
    <text evidence="3">Belongs to the mycobacterial A85 antigen family.</text>
</comment>
<evidence type="ECO:0000313" key="9">
    <source>
        <dbReference type="EMBL" id="MDP9923112.1"/>
    </source>
</evidence>
<dbReference type="PANTHER" id="PTHR40841:SF2">
    <property type="entry name" value="SIDEROPHORE-DEGRADING ESTERASE (EUROFUNG)"/>
    <property type="match status" value="1"/>
</dbReference>